<sequence length="78" mass="9138">YLRANYAMVHLKARSVALLILGTSFTFFIIFYFTQLLYLHWGIWQQLNEIRTSISPSTWEILHHTSLLFLGIAIQPIV</sequence>
<keyword evidence="1" id="KW-0812">Transmembrane</keyword>
<organism evidence="2 3">
    <name type="scientific">Pristionchus fissidentatus</name>
    <dbReference type="NCBI Taxonomy" id="1538716"/>
    <lineage>
        <taxon>Eukaryota</taxon>
        <taxon>Metazoa</taxon>
        <taxon>Ecdysozoa</taxon>
        <taxon>Nematoda</taxon>
        <taxon>Chromadorea</taxon>
        <taxon>Rhabditida</taxon>
        <taxon>Rhabditina</taxon>
        <taxon>Diplogasteromorpha</taxon>
        <taxon>Diplogasteroidea</taxon>
        <taxon>Neodiplogasteridae</taxon>
        <taxon>Pristionchus</taxon>
    </lineage>
</organism>
<accession>A0AAV5UUQ6</accession>
<dbReference type="AlphaFoldDB" id="A0AAV5UUQ6"/>
<evidence type="ECO:0000313" key="2">
    <source>
        <dbReference type="EMBL" id="GMT11002.1"/>
    </source>
</evidence>
<name>A0AAV5UUQ6_9BILA</name>
<gene>
    <name evidence="2" type="ORF">PFISCL1PPCAC_2299</name>
</gene>
<feature type="transmembrane region" description="Helical" evidence="1">
    <location>
        <begin position="16"/>
        <end position="41"/>
    </location>
</feature>
<reference evidence="2" key="1">
    <citation type="submission" date="2023-10" db="EMBL/GenBank/DDBJ databases">
        <title>Genome assembly of Pristionchus species.</title>
        <authorList>
            <person name="Yoshida K."/>
            <person name="Sommer R.J."/>
        </authorList>
    </citation>
    <scope>NUCLEOTIDE SEQUENCE</scope>
    <source>
        <strain evidence="2">RS5133</strain>
    </source>
</reference>
<feature type="non-terminal residue" evidence="2">
    <location>
        <position position="1"/>
    </location>
</feature>
<dbReference type="EMBL" id="BTSY01000001">
    <property type="protein sequence ID" value="GMT11002.1"/>
    <property type="molecule type" value="Genomic_DNA"/>
</dbReference>
<protein>
    <submittedName>
        <fullName evidence="2">Uncharacterized protein</fullName>
    </submittedName>
</protein>
<dbReference type="Proteomes" id="UP001432322">
    <property type="component" value="Unassembled WGS sequence"/>
</dbReference>
<keyword evidence="1" id="KW-0472">Membrane</keyword>
<keyword evidence="1" id="KW-1133">Transmembrane helix</keyword>
<proteinExistence type="predicted"/>
<evidence type="ECO:0000313" key="3">
    <source>
        <dbReference type="Proteomes" id="UP001432322"/>
    </source>
</evidence>
<feature type="non-terminal residue" evidence="2">
    <location>
        <position position="78"/>
    </location>
</feature>
<keyword evidence="3" id="KW-1185">Reference proteome</keyword>
<comment type="caution">
    <text evidence="2">The sequence shown here is derived from an EMBL/GenBank/DDBJ whole genome shotgun (WGS) entry which is preliminary data.</text>
</comment>
<evidence type="ECO:0000256" key="1">
    <source>
        <dbReference type="SAM" id="Phobius"/>
    </source>
</evidence>